<keyword evidence="8" id="KW-1185">Reference proteome</keyword>
<dbReference type="GO" id="GO:0005737">
    <property type="term" value="C:cytoplasm"/>
    <property type="evidence" value="ECO:0007669"/>
    <property type="project" value="UniProtKB-SubCell"/>
</dbReference>
<accession>A0A164YRQ6</accession>
<dbReference type="OrthoDB" id="259708at2759"/>
<keyword evidence="3" id="KW-0963">Cytoplasm</keyword>
<evidence type="ECO:0000313" key="8">
    <source>
        <dbReference type="Proteomes" id="UP000076858"/>
    </source>
</evidence>
<protein>
    <submittedName>
        <fullName evidence="7">DnaJ subfamily C member 17</fullName>
    </submittedName>
</protein>
<keyword evidence="5" id="KW-0143">Chaperone</keyword>
<dbReference type="InterPro" id="IPR035979">
    <property type="entry name" value="RBD_domain_sf"/>
</dbReference>
<comment type="subcellular location">
    <subcellularLocation>
        <location evidence="2">Cytoplasm</location>
    </subcellularLocation>
    <subcellularLocation>
        <location evidence="1">Nucleus</location>
    </subcellularLocation>
</comment>
<dbReference type="Pfam" id="PF00076">
    <property type="entry name" value="RRM_1"/>
    <property type="match status" value="1"/>
</dbReference>
<dbReference type="InterPro" id="IPR000504">
    <property type="entry name" value="RRM_dom"/>
</dbReference>
<evidence type="ECO:0000256" key="1">
    <source>
        <dbReference type="ARBA" id="ARBA00004123"/>
    </source>
</evidence>
<evidence type="ECO:0000256" key="3">
    <source>
        <dbReference type="ARBA" id="ARBA00022490"/>
    </source>
</evidence>
<dbReference type="InterPro" id="IPR001623">
    <property type="entry name" value="DnaJ_domain"/>
</dbReference>
<dbReference type="SUPFAM" id="SSF46565">
    <property type="entry name" value="Chaperone J-domain"/>
    <property type="match status" value="1"/>
</dbReference>
<dbReference type="GO" id="GO:0005681">
    <property type="term" value="C:spliceosomal complex"/>
    <property type="evidence" value="ECO:0007669"/>
    <property type="project" value="TreeGrafter"/>
</dbReference>
<dbReference type="SUPFAM" id="SSF54928">
    <property type="entry name" value="RNA-binding domain, RBD"/>
    <property type="match status" value="1"/>
</dbReference>
<dbReference type="PRINTS" id="PR00625">
    <property type="entry name" value="JDOMAIN"/>
</dbReference>
<dbReference type="EMBL" id="LRGB01000868">
    <property type="protein sequence ID" value="KZS15527.1"/>
    <property type="molecule type" value="Genomic_DNA"/>
</dbReference>
<name>A0A164YRQ6_9CRUS</name>
<dbReference type="Gene3D" id="3.30.70.330">
    <property type="match status" value="1"/>
</dbReference>
<dbReference type="GO" id="GO:0003723">
    <property type="term" value="F:RNA binding"/>
    <property type="evidence" value="ECO:0007669"/>
    <property type="project" value="UniProtKB-UniRule"/>
</dbReference>
<dbReference type="InterPro" id="IPR012677">
    <property type="entry name" value="Nucleotide-bd_a/b_plait_sf"/>
</dbReference>
<evidence type="ECO:0000313" key="7">
    <source>
        <dbReference type="EMBL" id="KZS15527.1"/>
    </source>
</evidence>
<sequence length="291" mass="33077">MSKIDITKLDLYGLFEVSPDATIQVIKTAYRKKALKVHPDKNPDNPEAAKLFHQLSEALKVLTDEFAKAAYDRVLRAKKETELRYKQLDSKRKKLKDELEAREKAFQTSGKTFPERSPEDQLKAEIERLRKQGSNQLAEEQEKIRIELAKEKEQLSSMGPVSARLKLSWKVDPDGIDPYSQDKLHSILQKYGNILALFISTKKKGSAIVEFANKKDADLAYSVERGIHGCPLTLSWIKGDQPNVTQPVRQPPPSSIAPMSMADFESKVLQSMREAQERKRKQENSAQPFPT</sequence>
<dbReference type="Pfam" id="PF00226">
    <property type="entry name" value="DnaJ"/>
    <property type="match status" value="1"/>
</dbReference>
<evidence type="ECO:0000256" key="2">
    <source>
        <dbReference type="ARBA" id="ARBA00004496"/>
    </source>
</evidence>
<gene>
    <name evidence="7" type="ORF">APZ42_018713</name>
</gene>
<dbReference type="PANTHER" id="PTHR44313:SF1">
    <property type="entry name" value="DNAJ HOMOLOG SUBFAMILY C MEMBER 17"/>
    <property type="match status" value="1"/>
</dbReference>
<evidence type="ECO:0000256" key="4">
    <source>
        <dbReference type="ARBA" id="ARBA00022884"/>
    </source>
</evidence>
<dbReference type="Gene3D" id="1.10.287.110">
    <property type="entry name" value="DnaJ domain"/>
    <property type="match status" value="1"/>
</dbReference>
<proteinExistence type="predicted"/>
<dbReference type="PANTHER" id="PTHR44313">
    <property type="entry name" value="DNAJ HOMOLOG SUBFAMILY C MEMBER 17"/>
    <property type="match status" value="1"/>
</dbReference>
<evidence type="ECO:0000256" key="5">
    <source>
        <dbReference type="ARBA" id="ARBA00023186"/>
    </source>
</evidence>
<keyword evidence="4" id="KW-0694">RNA-binding</keyword>
<dbReference type="GO" id="GO:0000390">
    <property type="term" value="P:spliceosomal complex disassembly"/>
    <property type="evidence" value="ECO:0007669"/>
    <property type="project" value="TreeGrafter"/>
</dbReference>
<evidence type="ECO:0000256" key="6">
    <source>
        <dbReference type="ARBA" id="ARBA00023242"/>
    </source>
</evidence>
<dbReference type="InterPro" id="IPR052094">
    <property type="entry name" value="Pre-mRNA-splicing_ERAD"/>
</dbReference>
<dbReference type="PROSITE" id="PS50076">
    <property type="entry name" value="DNAJ_2"/>
    <property type="match status" value="1"/>
</dbReference>
<comment type="caution">
    <text evidence="7">The sequence shown here is derived from an EMBL/GenBank/DDBJ whole genome shotgun (WGS) entry which is preliminary data.</text>
</comment>
<dbReference type="CDD" id="cd06257">
    <property type="entry name" value="DnaJ"/>
    <property type="match status" value="1"/>
</dbReference>
<organism evidence="7 8">
    <name type="scientific">Daphnia magna</name>
    <dbReference type="NCBI Taxonomy" id="35525"/>
    <lineage>
        <taxon>Eukaryota</taxon>
        <taxon>Metazoa</taxon>
        <taxon>Ecdysozoa</taxon>
        <taxon>Arthropoda</taxon>
        <taxon>Crustacea</taxon>
        <taxon>Branchiopoda</taxon>
        <taxon>Diplostraca</taxon>
        <taxon>Cladocera</taxon>
        <taxon>Anomopoda</taxon>
        <taxon>Daphniidae</taxon>
        <taxon>Daphnia</taxon>
    </lineage>
</organism>
<dbReference type="CDD" id="cd12429">
    <property type="entry name" value="RRM_DNAJC17"/>
    <property type="match status" value="1"/>
</dbReference>
<dbReference type="PROSITE" id="PS50102">
    <property type="entry name" value="RRM"/>
    <property type="match status" value="1"/>
</dbReference>
<reference evidence="7 8" key="1">
    <citation type="submission" date="2016-03" db="EMBL/GenBank/DDBJ databases">
        <title>EvidentialGene: Evidence-directed Construction of Genes on Genomes.</title>
        <authorList>
            <person name="Gilbert D.G."/>
            <person name="Choi J.-H."/>
            <person name="Mockaitis K."/>
            <person name="Colbourne J."/>
            <person name="Pfrender M."/>
        </authorList>
    </citation>
    <scope>NUCLEOTIDE SEQUENCE [LARGE SCALE GENOMIC DNA]</scope>
    <source>
        <strain evidence="7 8">Xinb3</strain>
        <tissue evidence="7">Complete organism</tissue>
    </source>
</reference>
<keyword evidence="6" id="KW-0539">Nucleus</keyword>
<dbReference type="Proteomes" id="UP000076858">
    <property type="component" value="Unassembled WGS sequence"/>
</dbReference>
<dbReference type="STRING" id="35525.A0A164YRQ6"/>
<dbReference type="InterPro" id="IPR036869">
    <property type="entry name" value="J_dom_sf"/>
</dbReference>
<dbReference type="SMART" id="SM00271">
    <property type="entry name" value="DnaJ"/>
    <property type="match status" value="1"/>
</dbReference>
<dbReference type="InterPro" id="IPR034254">
    <property type="entry name" value="DNAJC17_RRM"/>
</dbReference>
<dbReference type="AlphaFoldDB" id="A0A164YRQ6"/>